<protein>
    <recommendedName>
        <fullName evidence="3">PD-(D/E)XK motif protein</fullName>
    </recommendedName>
</protein>
<accession>A0AB73I8I5</accession>
<dbReference type="AlphaFoldDB" id="A0AB73I8I5"/>
<dbReference type="Proteomes" id="UP001229486">
    <property type="component" value="Unassembled WGS sequence"/>
</dbReference>
<comment type="caution">
    <text evidence="1">The sequence shown here is derived from an EMBL/GenBank/DDBJ whole genome shotgun (WGS) entry which is preliminary data.</text>
</comment>
<proteinExistence type="predicted"/>
<dbReference type="RefSeq" id="WP_392392734.1">
    <property type="nucleotide sequence ID" value="NZ_JAURTK010000001.1"/>
</dbReference>
<evidence type="ECO:0008006" key="3">
    <source>
        <dbReference type="Google" id="ProtNLM"/>
    </source>
</evidence>
<evidence type="ECO:0000313" key="1">
    <source>
        <dbReference type="EMBL" id="MDP9645449.1"/>
    </source>
</evidence>
<reference evidence="1" key="1">
    <citation type="submission" date="2023-07" db="EMBL/GenBank/DDBJ databases">
        <title>Sorghum-associated microbial communities from plants grown in Nebraska, USA.</title>
        <authorList>
            <person name="Schachtman D."/>
        </authorList>
    </citation>
    <scope>NUCLEOTIDE SEQUENCE</scope>
    <source>
        <strain evidence="1">DS1061</strain>
    </source>
</reference>
<evidence type="ECO:0000313" key="2">
    <source>
        <dbReference type="Proteomes" id="UP001229486"/>
    </source>
</evidence>
<dbReference type="Pfam" id="PF14390">
    <property type="entry name" value="DUF4420"/>
    <property type="match status" value="1"/>
</dbReference>
<gene>
    <name evidence="1" type="ORF">J2793_000871</name>
</gene>
<dbReference type="EMBL" id="JAURTK010000001">
    <property type="protein sequence ID" value="MDP9645449.1"/>
    <property type="molecule type" value="Genomic_DNA"/>
</dbReference>
<dbReference type="InterPro" id="IPR025534">
    <property type="entry name" value="DUF4420"/>
</dbReference>
<sequence length="356" mass="39550">MSEIHFEALRADLDQLSVPRGEVRHLRWLVPPLAIGRTASGDFEVFIRGAEIHAVSPLVKRHLQHGEWRPEAGGAQFSANRIVLPSAQHFASVAALIAIELVRSGIATSGGIQKAFSDVEPIIEMAIRRGALSENIVIGLIGELSVLRQLLLLGKSRSNSMLRYLNFWQGWQEGTRDFRIGDHSIEVKTTRSESAIHQFSGLHQLEPMQQPSGAMEHLYIMSFGLAASSVMGETLPSIVNSIVTLLSTAAEGSDLANEFLRRVSLYGCQSGGGYAHQTMLGWAAYGTRYTHTYIPRLYRIEDPAMRLLRRDMLDDTFVQAKGLSFTVHFPDQVSAFNPVPKWESELDRVIKFSDVI</sequence>
<name>A0AB73I8I5_9BURK</name>
<organism evidence="1 2">
    <name type="scientific">Paraburkholderia caledonica</name>
    <dbReference type="NCBI Taxonomy" id="134536"/>
    <lineage>
        <taxon>Bacteria</taxon>
        <taxon>Pseudomonadati</taxon>
        <taxon>Pseudomonadota</taxon>
        <taxon>Betaproteobacteria</taxon>
        <taxon>Burkholderiales</taxon>
        <taxon>Burkholderiaceae</taxon>
        <taxon>Paraburkholderia</taxon>
    </lineage>
</organism>